<keyword evidence="2 5" id="KW-0378">Hydrolase</keyword>
<dbReference type="OrthoDB" id="9788539at2"/>
<dbReference type="EMBL" id="VDGG01000027">
    <property type="protein sequence ID" value="TQR12709.1"/>
    <property type="molecule type" value="Genomic_DNA"/>
</dbReference>
<dbReference type="EC" id="3.1.3.48" evidence="5"/>
<keyword evidence="3 5" id="KW-0904">Protein phosphatase</keyword>
<comment type="similarity">
    <text evidence="1 5">Belongs to the metallo-dependent hydrolases superfamily. CpsB/CapC family.</text>
</comment>
<accession>A0A544T5K3</accession>
<dbReference type="RefSeq" id="WP_142607872.1">
    <property type="nucleotide sequence ID" value="NZ_VDGG01000027.1"/>
</dbReference>
<evidence type="ECO:0000313" key="6">
    <source>
        <dbReference type="EMBL" id="TQR12709.1"/>
    </source>
</evidence>
<dbReference type="PANTHER" id="PTHR39181">
    <property type="entry name" value="TYROSINE-PROTEIN PHOSPHATASE YWQE"/>
    <property type="match status" value="1"/>
</dbReference>
<evidence type="ECO:0000256" key="1">
    <source>
        <dbReference type="ARBA" id="ARBA00005750"/>
    </source>
</evidence>
<dbReference type="PIRSF" id="PIRSF016557">
    <property type="entry name" value="Caps_synth_CpsB"/>
    <property type="match status" value="1"/>
</dbReference>
<dbReference type="Gene3D" id="3.20.20.140">
    <property type="entry name" value="Metal-dependent hydrolases"/>
    <property type="match status" value="1"/>
</dbReference>
<reference evidence="6 7" key="1">
    <citation type="submission" date="2019-05" db="EMBL/GenBank/DDBJ databases">
        <title>Psychrobacillus vulpis sp. nov., a new species isolated from feces of a red fox that inhabits in The Tablas de Daimiel Natural Park, Albacete, Spain.</title>
        <authorList>
            <person name="Rodriguez M."/>
            <person name="Reina J.C."/>
            <person name="Bejar V."/>
            <person name="Llamas I."/>
        </authorList>
    </citation>
    <scope>NUCLEOTIDE SEQUENCE [LARGE SCALE GENOMIC DNA]</scope>
    <source>
        <strain evidence="6 7">NHI-2</strain>
    </source>
</reference>
<dbReference type="GO" id="GO:0004725">
    <property type="term" value="F:protein tyrosine phosphatase activity"/>
    <property type="evidence" value="ECO:0007669"/>
    <property type="project" value="UniProtKB-UniRule"/>
</dbReference>
<evidence type="ECO:0000256" key="2">
    <source>
        <dbReference type="ARBA" id="ARBA00022801"/>
    </source>
</evidence>
<dbReference type="GO" id="GO:0030145">
    <property type="term" value="F:manganese ion binding"/>
    <property type="evidence" value="ECO:0007669"/>
    <property type="project" value="UniProtKB-UniRule"/>
</dbReference>
<evidence type="ECO:0000256" key="3">
    <source>
        <dbReference type="ARBA" id="ARBA00022912"/>
    </source>
</evidence>
<name>A0A544T5K3_9BACI</name>
<comment type="caution">
    <text evidence="6">The sequence shown here is derived from an EMBL/GenBank/DDBJ whole genome shotgun (WGS) entry which is preliminary data.</text>
</comment>
<gene>
    <name evidence="6" type="ORF">FG383_13255</name>
</gene>
<dbReference type="InterPro" id="IPR016195">
    <property type="entry name" value="Pol/histidinol_Pase-like"/>
</dbReference>
<protein>
    <recommendedName>
        <fullName evidence="5">Tyrosine-protein phosphatase</fullName>
        <ecNumber evidence="5">3.1.3.48</ecNumber>
    </recommendedName>
</protein>
<sequence length="255" mass="28452">MIDIHAHILPGVDDGAQTLAESMKLLEQAVKEGITDIIATPHAYNPHFDVPQSIVLEKVELLNAEIKKQNLPINIHSGQEIRVQDSTIEKLASGEALTLADSKYVLLELPTANIPAYTVQIIQGILNLDKVPIIAHPERNRAIAEKPSRLLKLINHGALAQITAGSLAGHFGRNIQKQSLQLVDANLVHTYGSDVHHAKTRPFLFDAGLRYLEKHKRLDAVDIFLENNARIVENIEVIILEPKELEKAKWWRLFA</sequence>
<evidence type="ECO:0000256" key="4">
    <source>
        <dbReference type="ARBA" id="ARBA00051722"/>
    </source>
</evidence>
<organism evidence="6 7">
    <name type="scientific">Psychrobacillus soli</name>
    <dbReference type="NCBI Taxonomy" id="1543965"/>
    <lineage>
        <taxon>Bacteria</taxon>
        <taxon>Bacillati</taxon>
        <taxon>Bacillota</taxon>
        <taxon>Bacilli</taxon>
        <taxon>Bacillales</taxon>
        <taxon>Bacillaceae</taxon>
        <taxon>Psychrobacillus</taxon>
    </lineage>
</organism>
<dbReference type="InterPro" id="IPR016667">
    <property type="entry name" value="Caps_polysacc_synth_CpsB/CapC"/>
</dbReference>
<dbReference type="Proteomes" id="UP000318937">
    <property type="component" value="Unassembled WGS sequence"/>
</dbReference>
<dbReference type="AlphaFoldDB" id="A0A544T5K3"/>
<keyword evidence="7" id="KW-1185">Reference proteome</keyword>
<dbReference type="SUPFAM" id="SSF89550">
    <property type="entry name" value="PHP domain-like"/>
    <property type="match status" value="1"/>
</dbReference>
<dbReference type="PANTHER" id="PTHR39181:SF1">
    <property type="entry name" value="TYROSINE-PROTEIN PHOSPHATASE YWQE"/>
    <property type="match status" value="1"/>
</dbReference>
<proteinExistence type="inferred from homology"/>
<evidence type="ECO:0000313" key="7">
    <source>
        <dbReference type="Proteomes" id="UP000318937"/>
    </source>
</evidence>
<dbReference type="Pfam" id="PF19567">
    <property type="entry name" value="CpsB_CapC"/>
    <property type="match status" value="1"/>
</dbReference>
<comment type="catalytic activity">
    <reaction evidence="4 5">
        <text>O-phospho-L-tyrosyl-[protein] + H2O = L-tyrosyl-[protein] + phosphate</text>
        <dbReference type="Rhea" id="RHEA:10684"/>
        <dbReference type="Rhea" id="RHEA-COMP:10136"/>
        <dbReference type="Rhea" id="RHEA-COMP:20101"/>
        <dbReference type="ChEBI" id="CHEBI:15377"/>
        <dbReference type="ChEBI" id="CHEBI:43474"/>
        <dbReference type="ChEBI" id="CHEBI:46858"/>
        <dbReference type="ChEBI" id="CHEBI:61978"/>
        <dbReference type="EC" id="3.1.3.48"/>
    </reaction>
</comment>
<evidence type="ECO:0000256" key="5">
    <source>
        <dbReference type="PIRNR" id="PIRNR016557"/>
    </source>
</evidence>